<keyword evidence="2" id="KW-1185">Reference proteome</keyword>
<evidence type="ECO:0000313" key="2">
    <source>
        <dbReference type="Proteomes" id="UP000694863"/>
    </source>
</evidence>
<reference evidence="3" key="1">
    <citation type="submission" date="2025-08" db="UniProtKB">
        <authorList>
            <consortium name="RefSeq"/>
        </authorList>
    </citation>
    <scope>IDENTIFICATION</scope>
</reference>
<dbReference type="GeneID" id="101659066"/>
<proteinExistence type="predicted"/>
<organism evidence="2 3">
    <name type="scientific">Echinops telfairi</name>
    <name type="common">Lesser hedgehog tenrec</name>
    <dbReference type="NCBI Taxonomy" id="9371"/>
    <lineage>
        <taxon>Eukaryota</taxon>
        <taxon>Metazoa</taxon>
        <taxon>Chordata</taxon>
        <taxon>Craniata</taxon>
        <taxon>Vertebrata</taxon>
        <taxon>Euteleostomi</taxon>
        <taxon>Mammalia</taxon>
        <taxon>Eutheria</taxon>
        <taxon>Afrotheria</taxon>
        <taxon>Tenrecidae</taxon>
        <taxon>Tenrecinae</taxon>
        <taxon>Echinops</taxon>
    </lineage>
</organism>
<gene>
    <name evidence="3" type="primary">SDHAF4</name>
</gene>
<feature type="compositionally biased region" description="Basic and acidic residues" evidence="1">
    <location>
        <begin position="70"/>
        <end position="86"/>
    </location>
</feature>
<evidence type="ECO:0000313" key="3">
    <source>
        <dbReference type="RefSeq" id="XP_004714645.1"/>
    </source>
</evidence>
<feature type="region of interest" description="Disordered" evidence="1">
    <location>
        <begin position="35"/>
        <end position="97"/>
    </location>
</feature>
<name>A0ABM0J4G8_ECHTE</name>
<dbReference type="RefSeq" id="XP_004714645.1">
    <property type="nucleotide sequence ID" value="XM_004714588.1"/>
</dbReference>
<evidence type="ECO:0000256" key="1">
    <source>
        <dbReference type="SAM" id="MobiDB-lite"/>
    </source>
</evidence>
<accession>A0ABM0J4G8</accession>
<dbReference type="Proteomes" id="UP000694863">
    <property type="component" value="Unplaced"/>
</dbReference>
<protein>
    <submittedName>
        <fullName evidence="3">Succinate dehydrogenase assembly factor 4, mitochondrial</fullName>
    </submittedName>
</protein>
<sequence>MSASGLAGFLGHAWPITWRAARSSLLQHFLKKTNSLQRGKSESIKQPLKKPKLPEGRFDAPEDSYLENEPLEKFPEDVNPVIKEKGGPTVPEKQGDL</sequence>